<dbReference type="Gene3D" id="3.10.450.60">
    <property type="match status" value="2"/>
</dbReference>
<dbReference type="GO" id="GO:0006633">
    <property type="term" value="P:fatty acid biosynthetic process"/>
    <property type="evidence" value="ECO:0007669"/>
    <property type="project" value="UniProtKB-KW"/>
</dbReference>
<name>W9QX55_9ROSA</name>
<dbReference type="InterPro" id="IPR036392">
    <property type="entry name" value="PLAT/LH2_dom_sf"/>
</dbReference>
<dbReference type="SUPFAM" id="SSF49723">
    <property type="entry name" value="Lipase/lipooxygenase domain (PLAT/LH2 domain)"/>
    <property type="match status" value="1"/>
</dbReference>
<dbReference type="EMBL" id="KE344300">
    <property type="protein sequence ID" value="EXB56581.1"/>
    <property type="molecule type" value="Genomic_DNA"/>
</dbReference>
<reference evidence="18" key="1">
    <citation type="submission" date="2013-01" db="EMBL/GenBank/DDBJ databases">
        <title>Draft Genome Sequence of a Mulberry Tree, Morus notabilis C.K. Schneid.</title>
        <authorList>
            <person name="He N."/>
            <person name="Zhao S."/>
        </authorList>
    </citation>
    <scope>NUCLEOTIDE SEQUENCE</scope>
</reference>
<dbReference type="Gene3D" id="2.60.60.20">
    <property type="entry name" value="PLAT/LH2 domain"/>
    <property type="match status" value="1"/>
</dbReference>
<accession>W9QX55</accession>
<feature type="compositionally biased region" description="Basic and acidic residues" evidence="14">
    <location>
        <begin position="175"/>
        <end position="185"/>
    </location>
</feature>
<evidence type="ECO:0000313" key="17">
    <source>
        <dbReference type="EMBL" id="EXB56581.1"/>
    </source>
</evidence>
<feature type="transmembrane region" description="Helical" evidence="15">
    <location>
        <begin position="80"/>
        <end position="98"/>
    </location>
</feature>
<dbReference type="STRING" id="981085.W9QX55"/>
<comment type="function">
    <text evidence="13">Plant lipoxygenase may be involved in a number of diverse aspects of plant physiology including growth and development, pest resistance, and senescence or responses to wounding.</text>
</comment>
<evidence type="ECO:0000256" key="1">
    <source>
        <dbReference type="ARBA" id="ARBA00001962"/>
    </source>
</evidence>
<keyword evidence="18" id="KW-1185">Reference proteome</keyword>
<evidence type="ECO:0000256" key="8">
    <source>
        <dbReference type="ARBA" id="ARBA00023002"/>
    </source>
</evidence>
<protein>
    <recommendedName>
        <fullName evidence="13">Lipoxygenase</fullName>
        <ecNumber evidence="13">1.13.11.-</ecNumber>
    </recommendedName>
</protein>
<dbReference type="PROSITE" id="PS51393">
    <property type="entry name" value="LIPOXYGENASE_3"/>
    <property type="match status" value="1"/>
</dbReference>
<dbReference type="eggNOG" id="ENOG502QVKD">
    <property type="taxonomic scope" value="Eukaryota"/>
</dbReference>
<dbReference type="PROSITE" id="PS00081">
    <property type="entry name" value="LIPOXYGENASE_2"/>
    <property type="match status" value="1"/>
</dbReference>
<sequence>MLLSKLVKRFSGENADDEKKKKKKIKGTVVLMKKNVLDFNDFQASIMDRVHELLGNGVTLQLISAVNGDPDNQYHKGAGLAFYFLIFYIVLGLLNSLIDFISKYIISWESEPLRKYREQELVNLRGDGKRELQEWDRVYDYAHYNDLGDPDKSQHHVRQTLGGSADFPYPRRGRTGREPTKTDPKCESRLSLLTSINVYVPRDERFGHVKMSDFVAYGFKALAQVVKPVLNSKFDDTPGEFDSFQDVLDMYEGGLPMPSGLIEEIRESIPSQMLKEMFRTDGERGLRFPMPHVIKEDRSAWRSDEEFAREMLAGVNPLIIRLLQEFPPTSKLDPKVYGDKSSKITEAHIKNNLDGLATFLFLKKDGTLKPLAIELSLPHPDGDQYGAVSKAYTPAEEGAESTIWQLAKAYAAVNDSGYHQLISHWLNTHAVIEPFVIATNRQLSALHPIYKLLQPHFRDTMNINAFGRQALINAEGILEMTVFPAKFAMEMSSVVYKHNWVLTEQGLPADLIKRGMAVKDPNSRHGLRLVIEDYPFAVDGLEIWSATKTWVEEYCFFSYKTDDIVQKDVELQAWWKELREVGHGDKKDEPWWPTMQTRKDLTETCTTVIWIASALHAAVNFGQYPYAGYLPNRPTVSRRFMPEEGTPEYEELMTNPDMAFLKTITAQEQTILGVSLIEILSRHASDEVYLGQRDTPEWTADAEPTKAFERFGEKLAQIEDRIMSRNNDKTLKNRVGPVKFPYTLLCPSSEEGLTARGIPNSISI</sequence>
<keyword evidence="11 13" id="KW-0275">Fatty acid biosynthesis</keyword>
<comment type="similarity">
    <text evidence="2 12">Belongs to the lipoxygenase family.</text>
</comment>
<evidence type="ECO:0000256" key="15">
    <source>
        <dbReference type="SAM" id="Phobius"/>
    </source>
</evidence>
<feature type="region of interest" description="Disordered" evidence="14">
    <location>
        <begin position="162"/>
        <end position="185"/>
    </location>
</feature>
<keyword evidence="5 13" id="KW-0925">Oxylipin biosynthesis</keyword>
<comment type="pathway">
    <text evidence="13">Lipid metabolism; oxylipin biosynthesis.</text>
</comment>
<comment type="cofactor">
    <cofactor evidence="1 12">
        <name>Fe cation</name>
        <dbReference type="ChEBI" id="CHEBI:24875"/>
    </cofactor>
</comment>
<dbReference type="GO" id="GO:0034440">
    <property type="term" value="P:lipid oxidation"/>
    <property type="evidence" value="ECO:0007669"/>
    <property type="project" value="InterPro"/>
</dbReference>
<dbReference type="InterPro" id="IPR000907">
    <property type="entry name" value="LipOase"/>
</dbReference>
<dbReference type="PRINTS" id="PR00087">
    <property type="entry name" value="LIPOXYGENASE"/>
</dbReference>
<keyword evidence="4 12" id="KW-0479">Metal-binding</keyword>
<dbReference type="EC" id="1.13.11.-" evidence="13"/>
<dbReference type="FunFam" id="4.10.372.10:FF:000001">
    <property type="entry name" value="Lipoxygenase"/>
    <property type="match status" value="1"/>
</dbReference>
<dbReference type="InterPro" id="IPR020834">
    <property type="entry name" value="LipOase_CS"/>
</dbReference>
<evidence type="ECO:0000256" key="2">
    <source>
        <dbReference type="ARBA" id="ARBA00009419"/>
    </source>
</evidence>
<dbReference type="Gene3D" id="4.10.372.10">
    <property type="entry name" value="Lipoxygenase-1, Domain 3"/>
    <property type="match status" value="1"/>
</dbReference>
<keyword evidence="15" id="KW-0812">Transmembrane</keyword>
<evidence type="ECO:0000313" key="18">
    <source>
        <dbReference type="Proteomes" id="UP000030645"/>
    </source>
</evidence>
<dbReference type="GO" id="GO:0031408">
    <property type="term" value="P:oxylipin biosynthetic process"/>
    <property type="evidence" value="ECO:0007669"/>
    <property type="project" value="UniProtKB-UniRule"/>
</dbReference>
<keyword evidence="3 13" id="KW-0444">Lipid biosynthesis</keyword>
<evidence type="ECO:0000256" key="11">
    <source>
        <dbReference type="ARBA" id="ARBA00023160"/>
    </source>
</evidence>
<evidence type="ECO:0000256" key="6">
    <source>
        <dbReference type="ARBA" id="ARBA00022832"/>
    </source>
</evidence>
<dbReference type="InterPro" id="IPR036226">
    <property type="entry name" value="LipOase_C_sf"/>
</dbReference>
<dbReference type="SMART" id="SM00308">
    <property type="entry name" value="LH2"/>
    <property type="match status" value="1"/>
</dbReference>
<evidence type="ECO:0000256" key="7">
    <source>
        <dbReference type="ARBA" id="ARBA00022964"/>
    </source>
</evidence>
<dbReference type="InterPro" id="IPR020833">
    <property type="entry name" value="LipOase_Fe_BS"/>
</dbReference>
<keyword evidence="10" id="KW-0443">Lipid metabolism</keyword>
<dbReference type="PROSITE" id="PS00711">
    <property type="entry name" value="LIPOXYGENASE_1"/>
    <property type="match status" value="1"/>
</dbReference>
<evidence type="ECO:0000256" key="9">
    <source>
        <dbReference type="ARBA" id="ARBA00023004"/>
    </source>
</evidence>
<dbReference type="GO" id="GO:0046872">
    <property type="term" value="F:metal ion binding"/>
    <property type="evidence" value="ECO:0007669"/>
    <property type="project" value="UniProtKB-UniRule"/>
</dbReference>
<dbReference type="Gene3D" id="1.20.245.10">
    <property type="entry name" value="Lipoxygenase-1, Domain 5"/>
    <property type="match status" value="1"/>
</dbReference>
<evidence type="ECO:0000256" key="3">
    <source>
        <dbReference type="ARBA" id="ARBA00022516"/>
    </source>
</evidence>
<dbReference type="FunFam" id="4.10.375.10:FF:000001">
    <property type="entry name" value="Lipoxygenase"/>
    <property type="match status" value="1"/>
</dbReference>
<dbReference type="GO" id="GO:0016702">
    <property type="term" value="F:oxidoreductase activity, acting on single donors with incorporation of molecular oxygen, incorporation of two atoms of oxygen"/>
    <property type="evidence" value="ECO:0007669"/>
    <property type="project" value="InterPro"/>
</dbReference>
<evidence type="ECO:0000256" key="4">
    <source>
        <dbReference type="ARBA" id="ARBA00022723"/>
    </source>
</evidence>
<keyword evidence="9 12" id="KW-0408">Iron</keyword>
<evidence type="ECO:0000256" key="5">
    <source>
        <dbReference type="ARBA" id="ARBA00022767"/>
    </source>
</evidence>
<evidence type="ECO:0000256" key="14">
    <source>
        <dbReference type="SAM" id="MobiDB-lite"/>
    </source>
</evidence>
<gene>
    <name evidence="17" type="ORF">L484_001068</name>
</gene>
<dbReference type="FunFam" id="1.20.245.10:FF:000002">
    <property type="entry name" value="Lipoxygenase"/>
    <property type="match status" value="1"/>
</dbReference>
<evidence type="ECO:0000259" key="16">
    <source>
        <dbReference type="PROSITE" id="PS51393"/>
    </source>
</evidence>
<dbReference type="UniPathway" id="UPA00382"/>
<dbReference type="InterPro" id="IPR027433">
    <property type="entry name" value="Lipoxygenase_dom_3"/>
</dbReference>
<feature type="domain" description="Lipoxygenase" evidence="16">
    <location>
        <begin position="103"/>
        <end position="764"/>
    </location>
</feature>
<dbReference type="Pfam" id="PF00305">
    <property type="entry name" value="Lipoxygenase"/>
    <property type="match status" value="2"/>
</dbReference>
<keyword evidence="15" id="KW-1133">Transmembrane helix</keyword>
<evidence type="ECO:0000256" key="10">
    <source>
        <dbReference type="ARBA" id="ARBA00023098"/>
    </source>
</evidence>
<keyword evidence="15" id="KW-0472">Membrane</keyword>
<dbReference type="InterPro" id="IPR001246">
    <property type="entry name" value="LipOase_plant"/>
</dbReference>
<evidence type="ECO:0000256" key="13">
    <source>
        <dbReference type="RuleBase" id="RU003975"/>
    </source>
</evidence>
<dbReference type="Proteomes" id="UP000030645">
    <property type="component" value="Unassembled WGS sequence"/>
</dbReference>
<dbReference type="PRINTS" id="PR00468">
    <property type="entry name" value="PLTLPOXGNASE"/>
</dbReference>
<keyword evidence="7 12" id="KW-0223">Dioxygenase</keyword>
<dbReference type="InterPro" id="IPR013819">
    <property type="entry name" value="LipOase_C"/>
</dbReference>
<dbReference type="InterPro" id="IPR001024">
    <property type="entry name" value="PLAT/LH2_dom"/>
</dbReference>
<dbReference type="Gene3D" id="4.10.375.10">
    <property type="entry name" value="Lipoxygenase-1, Domain 2"/>
    <property type="match status" value="1"/>
</dbReference>
<keyword evidence="8 12" id="KW-0560">Oxidoreductase</keyword>
<keyword evidence="6" id="KW-0276">Fatty acid metabolism</keyword>
<organism evidence="17 18">
    <name type="scientific">Morus notabilis</name>
    <dbReference type="NCBI Taxonomy" id="981085"/>
    <lineage>
        <taxon>Eukaryota</taxon>
        <taxon>Viridiplantae</taxon>
        <taxon>Streptophyta</taxon>
        <taxon>Embryophyta</taxon>
        <taxon>Tracheophyta</taxon>
        <taxon>Spermatophyta</taxon>
        <taxon>Magnoliopsida</taxon>
        <taxon>eudicotyledons</taxon>
        <taxon>Gunneridae</taxon>
        <taxon>Pentapetalae</taxon>
        <taxon>rosids</taxon>
        <taxon>fabids</taxon>
        <taxon>Rosales</taxon>
        <taxon>Moraceae</taxon>
        <taxon>Moreae</taxon>
        <taxon>Morus</taxon>
    </lineage>
</organism>
<evidence type="ECO:0000256" key="12">
    <source>
        <dbReference type="RuleBase" id="RU003974"/>
    </source>
</evidence>
<proteinExistence type="inferred from homology"/>
<dbReference type="PANTHER" id="PTHR11771">
    <property type="entry name" value="LIPOXYGENASE"/>
    <property type="match status" value="1"/>
</dbReference>
<dbReference type="AlphaFoldDB" id="W9QX55"/>
<dbReference type="SUPFAM" id="SSF48484">
    <property type="entry name" value="Lipoxigenase"/>
    <property type="match status" value="1"/>
</dbReference>